<sequence length="190" mass="22009">MNSTETWYRLLILFAVFILPWMTVLFCYCSILRDVARSKKSLLKMGARQFNNLLVEYTFIFFFLGTTVSLLPHVAWIVVRLFKIPLDHGNCKRLKIFSEQFILLMPVLNPILYSLLGKKFRLEFTEYLKRKSGSRSSYLLSRLSQFSSSRRKSKVHLSPFIQSPNATKITSCKSPGTPVSLHDNVFDSPK</sequence>
<dbReference type="SUPFAM" id="SSF81321">
    <property type="entry name" value="Family A G protein-coupled receptor-like"/>
    <property type="match status" value="1"/>
</dbReference>
<dbReference type="InParanoid" id="E4X3L2"/>
<proteinExistence type="predicted"/>
<keyword evidence="4 10" id="KW-1133">Transmembrane helix</keyword>
<organism evidence="12">
    <name type="scientific">Oikopleura dioica</name>
    <name type="common">Tunicate</name>
    <dbReference type="NCBI Taxonomy" id="34765"/>
    <lineage>
        <taxon>Eukaryota</taxon>
        <taxon>Metazoa</taxon>
        <taxon>Chordata</taxon>
        <taxon>Tunicata</taxon>
        <taxon>Appendicularia</taxon>
        <taxon>Copelata</taxon>
        <taxon>Oikopleuridae</taxon>
        <taxon>Oikopleura</taxon>
    </lineage>
</organism>
<evidence type="ECO:0000256" key="1">
    <source>
        <dbReference type="ARBA" id="ARBA00004651"/>
    </source>
</evidence>
<accession>E4X3L2</accession>
<evidence type="ECO:0000256" key="3">
    <source>
        <dbReference type="ARBA" id="ARBA00022692"/>
    </source>
</evidence>
<evidence type="ECO:0000256" key="8">
    <source>
        <dbReference type="ARBA" id="ARBA00023224"/>
    </source>
</evidence>
<dbReference type="OrthoDB" id="9590784at2759"/>
<evidence type="ECO:0000256" key="9">
    <source>
        <dbReference type="SAM" id="MobiDB-lite"/>
    </source>
</evidence>
<evidence type="ECO:0000256" key="5">
    <source>
        <dbReference type="ARBA" id="ARBA00023040"/>
    </source>
</evidence>
<dbReference type="PROSITE" id="PS50262">
    <property type="entry name" value="G_PROTEIN_RECEP_F1_2"/>
    <property type="match status" value="1"/>
</dbReference>
<evidence type="ECO:0000259" key="11">
    <source>
        <dbReference type="PROSITE" id="PS50262"/>
    </source>
</evidence>
<dbReference type="InterPro" id="IPR017452">
    <property type="entry name" value="GPCR_Rhodpsn_7TM"/>
</dbReference>
<evidence type="ECO:0000256" key="6">
    <source>
        <dbReference type="ARBA" id="ARBA00023136"/>
    </source>
</evidence>
<keyword evidence="13" id="KW-1185">Reference proteome</keyword>
<evidence type="ECO:0000256" key="2">
    <source>
        <dbReference type="ARBA" id="ARBA00022475"/>
    </source>
</evidence>
<dbReference type="PANTHER" id="PTHR24228">
    <property type="entry name" value="B2 BRADYKININ RECEPTOR/ANGIOTENSIN II RECEPTOR"/>
    <property type="match status" value="1"/>
</dbReference>
<feature type="transmembrane region" description="Helical" evidence="10">
    <location>
        <begin position="6"/>
        <end position="32"/>
    </location>
</feature>
<dbReference type="Gene3D" id="1.20.1070.10">
    <property type="entry name" value="Rhodopsin 7-helix transmembrane proteins"/>
    <property type="match status" value="1"/>
</dbReference>
<dbReference type="PANTHER" id="PTHR24228:SF59">
    <property type="entry name" value="NEUROPEPTIDE RECEPTOR 15"/>
    <property type="match status" value="1"/>
</dbReference>
<keyword evidence="5" id="KW-0297">G-protein coupled receptor</keyword>
<evidence type="ECO:0000313" key="13">
    <source>
        <dbReference type="Proteomes" id="UP000001307"/>
    </source>
</evidence>
<evidence type="ECO:0000313" key="12">
    <source>
        <dbReference type="EMBL" id="CBY18216.1"/>
    </source>
</evidence>
<comment type="subcellular location">
    <subcellularLocation>
        <location evidence="1">Cell membrane</location>
        <topology evidence="1">Multi-pass membrane protein</topology>
    </subcellularLocation>
</comment>
<evidence type="ECO:0000256" key="10">
    <source>
        <dbReference type="SAM" id="Phobius"/>
    </source>
</evidence>
<feature type="transmembrane region" description="Helical" evidence="10">
    <location>
        <begin position="53"/>
        <end position="76"/>
    </location>
</feature>
<keyword evidence="2" id="KW-1003">Cell membrane</keyword>
<gene>
    <name evidence="12" type="ORF">GSOID_T00017854001</name>
</gene>
<dbReference type="Proteomes" id="UP000001307">
    <property type="component" value="Unassembled WGS sequence"/>
</dbReference>
<keyword evidence="7" id="KW-0675">Receptor</keyword>
<keyword evidence="6 10" id="KW-0472">Membrane</keyword>
<keyword evidence="8" id="KW-0807">Transducer</keyword>
<protein>
    <recommendedName>
        <fullName evidence="11">G-protein coupled receptors family 1 profile domain-containing protein</fullName>
    </recommendedName>
</protein>
<evidence type="ECO:0000256" key="7">
    <source>
        <dbReference type="ARBA" id="ARBA00023170"/>
    </source>
</evidence>
<evidence type="ECO:0000256" key="4">
    <source>
        <dbReference type="ARBA" id="ARBA00022989"/>
    </source>
</evidence>
<name>E4X3L2_OIKDI</name>
<reference evidence="12" key="1">
    <citation type="journal article" date="2010" name="Science">
        <title>Plasticity of animal genome architecture unmasked by rapid evolution of a pelagic tunicate.</title>
        <authorList>
            <person name="Denoeud F."/>
            <person name="Henriet S."/>
            <person name="Mungpakdee S."/>
            <person name="Aury J.M."/>
            <person name="Da Silva C."/>
            <person name="Brinkmann H."/>
            <person name="Mikhaleva J."/>
            <person name="Olsen L.C."/>
            <person name="Jubin C."/>
            <person name="Canestro C."/>
            <person name="Bouquet J.M."/>
            <person name="Danks G."/>
            <person name="Poulain J."/>
            <person name="Campsteijn C."/>
            <person name="Adamski M."/>
            <person name="Cross I."/>
            <person name="Yadetie F."/>
            <person name="Muffato M."/>
            <person name="Louis A."/>
            <person name="Butcher S."/>
            <person name="Tsagkogeorga G."/>
            <person name="Konrad A."/>
            <person name="Singh S."/>
            <person name="Jensen M.F."/>
            <person name="Cong E.H."/>
            <person name="Eikeseth-Otteraa H."/>
            <person name="Noel B."/>
            <person name="Anthouard V."/>
            <person name="Porcel B.M."/>
            <person name="Kachouri-Lafond R."/>
            <person name="Nishino A."/>
            <person name="Ugolini M."/>
            <person name="Chourrout P."/>
            <person name="Nishida H."/>
            <person name="Aasland R."/>
            <person name="Huzurbazar S."/>
            <person name="Westhof E."/>
            <person name="Delsuc F."/>
            <person name="Lehrach H."/>
            <person name="Reinhardt R."/>
            <person name="Weissenbach J."/>
            <person name="Roy S.W."/>
            <person name="Artiguenave F."/>
            <person name="Postlethwait J.H."/>
            <person name="Manak J.R."/>
            <person name="Thompson E.M."/>
            <person name="Jaillon O."/>
            <person name="Du Pasquier L."/>
            <person name="Boudinot P."/>
            <person name="Liberles D.A."/>
            <person name="Volff J.N."/>
            <person name="Philippe H."/>
            <person name="Lenhard B."/>
            <person name="Roest Crollius H."/>
            <person name="Wincker P."/>
            <person name="Chourrout D."/>
        </authorList>
    </citation>
    <scope>NUCLEOTIDE SEQUENCE [LARGE SCALE GENOMIC DNA]</scope>
</reference>
<dbReference type="AlphaFoldDB" id="E4X3L2"/>
<dbReference type="InterPro" id="IPR000276">
    <property type="entry name" value="GPCR_Rhodpsn"/>
</dbReference>
<dbReference type="GO" id="GO:0005886">
    <property type="term" value="C:plasma membrane"/>
    <property type="evidence" value="ECO:0007669"/>
    <property type="project" value="UniProtKB-SubCell"/>
</dbReference>
<dbReference type="GO" id="GO:0004930">
    <property type="term" value="F:G protein-coupled receptor activity"/>
    <property type="evidence" value="ECO:0007669"/>
    <property type="project" value="UniProtKB-KW"/>
</dbReference>
<keyword evidence="3 10" id="KW-0812">Transmembrane</keyword>
<dbReference type="PRINTS" id="PR00237">
    <property type="entry name" value="GPCRRHODOPSN"/>
</dbReference>
<feature type="domain" description="G-protein coupled receptors family 1 profile" evidence="11">
    <location>
        <begin position="1"/>
        <end position="113"/>
    </location>
</feature>
<dbReference type="EMBL" id="FN653023">
    <property type="protein sequence ID" value="CBY18216.1"/>
    <property type="molecule type" value="Genomic_DNA"/>
</dbReference>
<feature type="region of interest" description="Disordered" evidence="9">
    <location>
        <begin position="171"/>
        <end position="190"/>
    </location>
</feature>